<evidence type="ECO:0000313" key="11">
    <source>
        <dbReference type="Proteomes" id="UP000298416"/>
    </source>
</evidence>
<comment type="caution">
    <text evidence="10">The sequence shown here is derived from an EMBL/GenBank/DDBJ whole genome shotgun (WGS) entry which is preliminary data.</text>
</comment>
<feature type="domain" description="Palmitoyltransferase DHHC" evidence="9">
    <location>
        <begin position="161"/>
        <end position="295"/>
    </location>
</feature>
<name>A0A8X8XAD2_SALSN</name>
<dbReference type="Pfam" id="PF01529">
    <property type="entry name" value="DHHC"/>
    <property type="match status" value="1"/>
</dbReference>
<dbReference type="AlphaFoldDB" id="A0A8X8XAD2"/>
<feature type="transmembrane region" description="Helical" evidence="8">
    <location>
        <begin position="52"/>
        <end position="69"/>
    </location>
</feature>
<evidence type="ECO:0000256" key="4">
    <source>
        <dbReference type="ARBA" id="ARBA00022692"/>
    </source>
</evidence>
<reference evidence="10" key="1">
    <citation type="submission" date="2018-01" db="EMBL/GenBank/DDBJ databases">
        <authorList>
            <person name="Mao J.F."/>
        </authorList>
    </citation>
    <scope>NUCLEOTIDE SEQUENCE</scope>
    <source>
        <strain evidence="10">Huo1</strain>
        <tissue evidence="10">Leaf</tissue>
    </source>
</reference>
<accession>A0A8X8XAD2</accession>
<dbReference type="InterPro" id="IPR001594">
    <property type="entry name" value="Palmitoyltrfase_DHHC"/>
</dbReference>
<keyword evidence="3 8" id="KW-0808">Transferase</keyword>
<dbReference type="GO" id="GO:0005794">
    <property type="term" value="C:Golgi apparatus"/>
    <property type="evidence" value="ECO:0007669"/>
    <property type="project" value="TreeGrafter"/>
</dbReference>
<dbReference type="GO" id="GO:0019706">
    <property type="term" value="F:protein-cysteine S-palmitoyltransferase activity"/>
    <property type="evidence" value="ECO:0007669"/>
    <property type="project" value="UniProtKB-EC"/>
</dbReference>
<dbReference type="PANTHER" id="PTHR22883:SF306">
    <property type="entry name" value="PROTEIN S-ACYLTRANSFERASE 18"/>
    <property type="match status" value="1"/>
</dbReference>
<keyword evidence="6 8" id="KW-0472">Membrane</keyword>
<reference evidence="10" key="2">
    <citation type="submission" date="2020-08" db="EMBL/GenBank/DDBJ databases">
        <title>Plant Genome Project.</title>
        <authorList>
            <person name="Zhang R.-G."/>
        </authorList>
    </citation>
    <scope>NUCLEOTIDE SEQUENCE</scope>
    <source>
        <strain evidence="10">Huo1</strain>
        <tissue evidence="10">Leaf</tissue>
    </source>
</reference>
<keyword evidence="4 8" id="KW-0812">Transmembrane</keyword>
<keyword evidence="7 8" id="KW-0012">Acyltransferase</keyword>
<evidence type="ECO:0000259" key="9">
    <source>
        <dbReference type="Pfam" id="PF01529"/>
    </source>
</evidence>
<feature type="transmembrane region" description="Helical" evidence="8">
    <location>
        <begin position="255"/>
        <end position="280"/>
    </location>
</feature>
<proteinExistence type="inferred from homology"/>
<evidence type="ECO:0000256" key="6">
    <source>
        <dbReference type="ARBA" id="ARBA00023136"/>
    </source>
</evidence>
<sequence length="507" mass="58414">MMLSARRHGWQRPLHPLQIVGMAVFCFLVAAYYCFLGLFLGNRIAEITIDTLFSFSVLSAVLLFIRCVATDPSDKIRFRFRKKKKKGNGIGLAKLNYGHILRRILSRFFKRIERKILRTFIRRKYLDPWNTSRFHMEQALIPFPLVLEDDSLTPNPKDDDVSFCSLCDFEVNKYSKHCRTCNRCVEGFDHHCRWLNNCIGKKNYTTFILLMVFILIMLTIEGGTAVAVFVRCFADSKGIERELIKNYTANFPRGVLASVSVILFLLTSYSTAALGQLLFFHVVLIKKGITTYDYILAMKEENQAMELESLEDSDFYSSDDERSKESLIKSKASKQKLTKTVLQSKKTAFVMKAVKLLQDDKRIIHIIINVRKVYGLRDKKKNDTVEVAGSRLLLSLPVTNPFLKICLAYRSKLLKLKDSFSIFNQESLEVIRLQGSPPLMLLLRKNRELPGSPYADWMDKVTCLLLQFLKQNVSLLLQAQQTEAISSFIMKAMCYRLSRKGFEKTLN</sequence>
<evidence type="ECO:0000313" key="10">
    <source>
        <dbReference type="EMBL" id="KAG6410016.1"/>
    </source>
</evidence>
<dbReference type="GO" id="GO:0005783">
    <property type="term" value="C:endoplasmic reticulum"/>
    <property type="evidence" value="ECO:0007669"/>
    <property type="project" value="TreeGrafter"/>
</dbReference>
<evidence type="ECO:0000256" key="5">
    <source>
        <dbReference type="ARBA" id="ARBA00022989"/>
    </source>
</evidence>
<comment type="domain">
    <text evidence="8">The DHHC domain is required for palmitoyltransferase activity.</text>
</comment>
<evidence type="ECO:0000256" key="1">
    <source>
        <dbReference type="ARBA" id="ARBA00004127"/>
    </source>
</evidence>
<comment type="subcellular location">
    <subcellularLocation>
        <location evidence="1">Endomembrane system</location>
        <topology evidence="1">Multi-pass membrane protein</topology>
    </subcellularLocation>
</comment>
<dbReference type="PANTHER" id="PTHR22883">
    <property type="entry name" value="ZINC FINGER DHHC DOMAIN CONTAINING PROTEIN"/>
    <property type="match status" value="1"/>
</dbReference>
<organism evidence="10">
    <name type="scientific">Salvia splendens</name>
    <name type="common">Scarlet sage</name>
    <dbReference type="NCBI Taxonomy" id="180675"/>
    <lineage>
        <taxon>Eukaryota</taxon>
        <taxon>Viridiplantae</taxon>
        <taxon>Streptophyta</taxon>
        <taxon>Embryophyta</taxon>
        <taxon>Tracheophyta</taxon>
        <taxon>Spermatophyta</taxon>
        <taxon>Magnoliopsida</taxon>
        <taxon>eudicotyledons</taxon>
        <taxon>Gunneridae</taxon>
        <taxon>Pentapetalae</taxon>
        <taxon>asterids</taxon>
        <taxon>lamiids</taxon>
        <taxon>Lamiales</taxon>
        <taxon>Lamiaceae</taxon>
        <taxon>Nepetoideae</taxon>
        <taxon>Mentheae</taxon>
        <taxon>Salviinae</taxon>
        <taxon>Salvia</taxon>
        <taxon>Salvia subgen. Calosphace</taxon>
        <taxon>core Calosphace</taxon>
    </lineage>
</organism>
<keyword evidence="11" id="KW-1185">Reference proteome</keyword>
<protein>
    <recommendedName>
        <fullName evidence="8">S-acyltransferase</fullName>
        <ecNumber evidence="8">2.3.1.225</ecNumber>
    </recommendedName>
    <alternativeName>
        <fullName evidence="8">Palmitoyltransferase</fullName>
    </alternativeName>
</protein>
<comment type="catalytic activity">
    <reaction evidence="8">
        <text>L-cysteinyl-[protein] + hexadecanoyl-CoA = S-hexadecanoyl-L-cysteinyl-[protein] + CoA</text>
        <dbReference type="Rhea" id="RHEA:36683"/>
        <dbReference type="Rhea" id="RHEA-COMP:10131"/>
        <dbReference type="Rhea" id="RHEA-COMP:11032"/>
        <dbReference type="ChEBI" id="CHEBI:29950"/>
        <dbReference type="ChEBI" id="CHEBI:57287"/>
        <dbReference type="ChEBI" id="CHEBI:57379"/>
        <dbReference type="ChEBI" id="CHEBI:74151"/>
        <dbReference type="EC" id="2.3.1.225"/>
    </reaction>
</comment>
<dbReference type="EC" id="2.3.1.225" evidence="8"/>
<evidence type="ECO:0000256" key="2">
    <source>
        <dbReference type="ARBA" id="ARBA00008574"/>
    </source>
</evidence>
<feature type="transmembrane region" description="Helical" evidence="8">
    <location>
        <begin position="20"/>
        <end position="40"/>
    </location>
</feature>
<comment type="similarity">
    <text evidence="2 8">Belongs to the DHHC palmitoyltransferase family.</text>
</comment>
<dbReference type="GO" id="GO:0006612">
    <property type="term" value="P:protein targeting to membrane"/>
    <property type="evidence" value="ECO:0007669"/>
    <property type="project" value="TreeGrafter"/>
</dbReference>
<evidence type="ECO:0000256" key="8">
    <source>
        <dbReference type="RuleBase" id="RU079119"/>
    </source>
</evidence>
<feature type="transmembrane region" description="Helical" evidence="8">
    <location>
        <begin position="207"/>
        <end position="230"/>
    </location>
</feature>
<keyword evidence="5 8" id="KW-1133">Transmembrane helix</keyword>
<dbReference type="Proteomes" id="UP000298416">
    <property type="component" value="Unassembled WGS sequence"/>
</dbReference>
<dbReference type="EMBL" id="PNBA02000010">
    <property type="protein sequence ID" value="KAG6410016.1"/>
    <property type="molecule type" value="Genomic_DNA"/>
</dbReference>
<gene>
    <name evidence="10" type="ORF">SASPL_128063</name>
</gene>
<dbReference type="PROSITE" id="PS50216">
    <property type="entry name" value="DHHC"/>
    <property type="match status" value="1"/>
</dbReference>
<dbReference type="InterPro" id="IPR039859">
    <property type="entry name" value="PFA4/ZDH16/20/ERF2-like"/>
</dbReference>
<evidence type="ECO:0000256" key="3">
    <source>
        <dbReference type="ARBA" id="ARBA00022679"/>
    </source>
</evidence>
<evidence type="ECO:0000256" key="7">
    <source>
        <dbReference type="ARBA" id="ARBA00023315"/>
    </source>
</evidence>